<sequence>HTTINFIWDFALSKLYTNALFSTLNARRAGRSSPDDVDSHNVLFGTSFTSSTGDGEIELRRREPMHLTNPEMSFAGSSQSGALELDEVASPSPGQRRHGASTQLSQSHHLSFAAQVGIPSDGGADMGTRVLSGDPHSRTFRPSALQPAKDPD</sequence>
<dbReference type="Proteomes" id="UP001049176">
    <property type="component" value="Chromosome 2"/>
</dbReference>
<gene>
    <name evidence="2" type="ORF">E1B28_003632</name>
</gene>
<organism evidence="2 3">
    <name type="scientific">Marasmius oreades</name>
    <name type="common">fairy-ring Marasmius</name>
    <dbReference type="NCBI Taxonomy" id="181124"/>
    <lineage>
        <taxon>Eukaryota</taxon>
        <taxon>Fungi</taxon>
        <taxon>Dikarya</taxon>
        <taxon>Basidiomycota</taxon>
        <taxon>Agaricomycotina</taxon>
        <taxon>Agaricomycetes</taxon>
        <taxon>Agaricomycetidae</taxon>
        <taxon>Agaricales</taxon>
        <taxon>Marasmiineae</taxon>
        <taxon>Marasmiaceae</taxon>
        <taxon>Marasmius</taxon>
    </lineage>
</organism>
<keyword evidence="3" id="KW-1185">Reference proteome</keyword>
<comment type="caution">
    <text evidence="2">The sequence shown here is derived from an EMBL/GenBank/DDBJ whole genome shotgun (WGS) entry which is preliminary data.</text>
</comment>
<dbReference type="EMBL" id="CM032182">
    <property type="protein sequence ID" value="KAG7096182.1"/>
    <property type="molecule type" value="Genomic_DNA"/>
</dbReference>
<name>A0A9P7UWY5_9AGAR</name>
<protein>
    <submittedName>
        <fullName evidence="2">Uncharacterized protein</fullName>
    </submittedName>
</protein>
<evidence type="ECO:0000256" key="1">
    <source>
        <dbReference type="SAM" id="MobiDB-lite"/>
    </source>
</evidence>
<feature type="non-terminal residue" evidence="2">
    <location>
        <position position="1"/>
    </location>
</feature>
<reference evidence="2" key="1">
    <citation type="journal article" date="2021" name="Genome Biol. Evol.">
        <title>The assembled and annotated genome of the fairy-ring fungus Marasmius oreades.</title>
        <authorList>
            <person name="Hiltunen M."/>
            <person name="Ament-Velasquez S.L."/>
            <person name="Johannesson H."/>
        </authorList>
    </citation>
    <scope>NUCLEOTIDE SEQUENCE</scope>
    <source>
        <strain evidence="2">03SP1</strain>
    </source>
</reference>
<feature type="compositionally biased region" description="Polar residues" evidence="1">
    <location>
        <begin position="100"/>
        <end position="109"/>
    </location>
</feature>
<evidence type="ECO:0000313" key="3">
    <source>
        <dbReference type="Proteomes" id="UP001049176"/>
    </source>
</evidence>
<dbReference type="GeneID" id="66072708"/>
<dbReference type="AlphaFoldDB" id="A0A9P7UWY5"/>
<evidence type="ECO:0000313" key="2">
    <source>
        <dbReference type="EMBL" id="KAG7096182.1"/>
    </source>
</evidence>
<feature type="region of interest" description="Disordered" evidence="1">
    <location>
        <begin position="69"/>
        <end position="152"/>
    </location>
</feature>
<dbReference type="KEGG" id="more:E1B28_003632"/>
<dbReference type="OrthoDB" id="3265526at2759"/>
<dbReference type="RefSeq" id="XP_043012652.1">
    <property type="nucleotide sequence ID" value="XM_043148060.1"/>
</dbReference>
<proteinExistence type="predicted"/>
<accession>A0A9P7UWY5</accession>